<dbReference type="PROSITE" id="PS00138">
    <property type="entry name" value="SUBTILASE_SER"/>
    <property type="match status" value="1"/>
</dbReference>
<evidence type="ECO:0000256" key="1">
    <source>
        <dbReference type="ARBA" id="ARBA00011073"/>
    </source>
</evidence>
<dbReference type="PANTHER" id="PTHR43806">
    <property type="entry name" value="PEPTIDASE S8"/>
    <property type="match status" value="1"/>
</dbReference>
<dbReference type="InterPro" id="IPR006311">
    <property type="entry name" value="TAT_signal"/>
</dbReference>
<dbReference type="InterPro" id="IPR050131">
    <property type="entry name" value="Peptidase_S8_subtilisin-like"/>
</dbReference>
<dbReference type="AlphaFoldDB" id="M0JZE1"/>
<dbReference type="InterPro" id="IPR022398">
    <property type="entry name" value="Peptidase_S8_His-AS"/>
</dbReference>
<name>M0JZE1_9EURY</name>
<gene>
    <name evidence="8" type="ORF">C442_21026</name>
</gene>
<dbReference type="InterPro" id="IPR036852">
    <property type="entry name" value="Peptidase_S8/S53_dom_sf"/>
</dbReference>
<feature type="domain" description="Peptidase S8/S53" evidence="7">
    <location>
        <begin position="155"/>
        <end position="395"/>
    </location>
</feature>
<accession>M0JZE1</accession>
<comment type="similarity">
    <text evidence="1 5">Belongs to the peptidase S8 family.</text>
</comment>
<protein>
    <submittedName>
        <fullName evidence="8">Peptidase S8/S53 subtilisin kexin sedolisin</fullName>
    </submittedName>
</protein>
<dbReference type="Pfam" id="PF00082">
    <property type="entry name" value="Peptidase_S8"/>
    <property type="match status" value="1"/>
</dbReference>
<evidence type="ECO:0000256" key="3">
    <source>
        <dbReference type="ARBA" id="ARBA00022801"/>
    </source>
</evidence>
<dbReference type="Proteomes" id="UP000011623">
    <property type="component" value="Unassembled WGS sequence"/>
</dbReference>
<keyword evidence="2 5" id="KW-0645">Protease</keyword>
<dbReference type="InterPro" id="IPR000209">
    <property type="entry name" value="Peptidase_S8/S53_dom"/>
</dbReference>
<dbReference type="PROSITE" id="PS51318">
    <property type="entry name" value="TAT"/>
    <property type="match status" value="1"/>
</dbReference>
<dbReference type="GO" id="GO:0006508">
    <property type="term" value="P:proteolysis"/>
    <property type="evidence" value="ECO:0007669"/>
    <property type="project" value="UniProtKB-KW"/>
</dbReference>
<keyword evidence="9" id="KW-1185">Reference proteome</keyword>
<keyword evidence="3 5" id="KW-0378">Hydrolase</keyword>
<dbReference type="PROSITE" id="PS51892">
    <property type="entry name" value="SUBTILASE"/>
    <property type="match status" value="1"/>
</dbReference>
<proteinExistence type="inferred from homology"/>
<evidence type="ECO:0000313" key="8">
    <source>
        <dbReference type="EMBL" id="EMA13314.1"/>
    </source>
</evidence>
<evidence type="ECO:0000256" key="6">
    <source>
        <dbReference type="SAM" id="MobiDB-lite"/>
    </source>
</evidence>
<organism evidence="8 9">
    <name type="scientific">Haloarcula amylolytica JCM 13557</name>
    <dbReference type="NCBI Taxonomy" id="1227452"/>
    <lineage>
        <taxon>Archaea</taxon>
        <taxon>Methanobacteriati</taxon>
        <taxon>Methanobacteriota</taxon>
        <taxon>Stenosarchaea group</taxon>
        <taxon>Halobacteria</taxon>
        <taxon>Halobacteriales</taxon>
        <taxon>Haloarculaceae</taxon>
        <taxon>Haloarcula</taxon>
    </lineage>
</organism>
<feature type="active site" description="Charge relay system" evidence="5">
    <location>
        <position position="163"/>
    </location>
</feature>
<evidence type="ECO:0000259" key="7">
    <source>
        <dbReference type="Pfam" id="PF00082"/>
    </source>
</evidence>
<dbReference type="PANTHER" id="PTHR43806:SF11">
    <property type="entry name" value="CEREVISIN-RELATED"/>
    <property type="match status" value="1"/>
</dbReference>
<feature type="active site" description="Charge relay system" evidence="5">
    <location>
        <position position="351"/>
    </location>
</feature>
<feature type="active site" description="Charge relay system" evidence="5">
    <location>
        <position position="200"/>
    </location>
</feature>
<evidence type="ECO:0000256" key="2">
    <source>
        <dbReference type="ARBA" id="ARBA00022670"/>
    </source>
</evidence>
<reference evidence="8 9" key="1">
    <citation type="journal article" date="2014" name="PLoS Genet.">
        <title>Phylogenetically driven sequencing of extremely halophilic archaea reveals strategies for static and dynamic osmo-response.</title>
        <authorList>
            <person name="Becker E.A."/>
            <person name="Seitzer P.M."/>
            <person name="Tritt A."/>
            <person name="Larsen D."/>
            <person name="Krusor M."/>
            <person name="Yao A.I."/>
            <person name="Wu D."/>
            <person name="Madern D."/>
            <person name="Eisen J.A."/>
            <person name="Darling A.E."/>
            <person name="Facciotti M.T."/>
        </authorList>
    </citation>
    <scope>NUCLEOTIDE SEQUENCE [LARGE SCALE GENOMIC DNA]</scope>
    <source>
        <strain evidence="8 9">JCM 13557</strain>
    </source>
</reference>
<feature type="region of interest" description="Disordered" evidence="6">
    <location>
        <begin position="404"/>
        <end position="466"/>
    </location>
</feature>
<dbReference type="PROSITE" id="PS00137">
    <property type="entry name" value="SUBTILASE_HIS"/>
    <property type="match status" value="1"/>
</dbReference>
<keyword evidence="4 5" id="KW-0720">Serine protease</keyword>
<feature type="region of interest" description="Disordered" evidence="6">
    <location>
        <begin position="173"/>
        <end position="198"/>
    </location>
</feature>
<dbReference type="InterPro" id="IPR023828">
    <property type="entry name" value="Peptidase_S8_Ser-AS"/>
</dbReference>
<evidence type="ECO:0000256" key="5">
    <source>
        <dbReference type="PROSITE-ProRule" id="PRU01240"/>
    </source>
</evidence>
<dbReference type="GO" id="GO:0004252">
    <property type="term" value="F:serine-type endopeptidase activity"/>
    <property type="evidence" value="ECO:0007669"/>
    <property type="project" value="UniProtKB-UniRule"/>
</dbReference>
<dbReference type="PATRIC" id="fig|1227452.3.peg.4142"/>
<dbReference type="PRINTS" id="PR00723">
    <property type="entry name" value="SUBTILISIN"/>
</dbReference>
<dbReference type="SUPFAM" id="SSF52743">
    <property type="entry name" value="Subtilisin-like"/>
    <property type="match status" value="1"/>
</dbReference>
<dbReference type="Gene3D" id="2.60.120.380">
    <property type="match status" value="1"/>
</dbReference>
<dbReference type="EMBL" id="AOLW01000074">
    <property type="protein sequence ID" value="EMA13314.1"/>
    <property type="molecule type" value="Genomic_DNA"/>
</dbReference>
<comment type="caution">
    <text evidence="8">The sequence shown here is derived from an EMBL/GenBank/DDBJ whole genome shotgun (WGS) entry which is preliminary data.</text>
</comment>
<evidence type="ECO:0000313" key="9">
    <source>
        <dbReference type="Proteomes" id="UP000011623"/>
    </source>
</evidence>
<dbReference type="InterPro" id="IPR015500">
    <property type="entry name" value="Peptidase_S8_subtilisin-rel"/>
</dbReference>
<feature type="compositionally biased region" description="Polar residues" evidence="6">
    <location>
        <begin position="451"/>
        <end position="461"/>
    </location>
</feature>
<feature type="compositionally biased region" description="Acidic residues" evidence="6">
    <location>
        <begin position="412"/>
        <end position="448"/>
    </location>
</feature>
<dbReference type="Gene3D" id="3.40.50.200">
    <property type="entry name" value="Peptidase S8/S53 domain"/>
    <property type="match status" value="1"/>
</dbReference>
<sequence>MTENLSRRDVMSWLGALGAGALASNTVVAEKGSAPNEGVKQKVCGVQTDTDLEEVKQQVIDAIQSHVKQSSIVQERKRNENLEYFTVELPDGLDESKLDSINEDLDNIDDLEYHHQNYTEKDVTMEAPNDPRFGDQYAPQLVNSAGAWDQTFGSDDVTIAVVDTGTDYNHEDLSSRFGSNKGSDFTADDSDPFPDNGRGHGTHVSGCASADTDNGIGVAGPVDSTLLSVRVLGGGNTEISGVADGIQWAADQGADIINMSLGRLQYDVVRQAVKYADNKGSLQIVAAGNDGVRGVSYPAGWDETVAVSALDPNENLANFSQYGPSIEVCAPGVNVLSTTVNGGYGKKSGTSMACPVAAGVAALGLAADPDLSKSELRQRLKETAVDIGLGSEEQGSGRVDATAIVNAGSDGDGGDGDDGDDGGDGDDGDDGGDGDDGDDGGDGDDGDDGGQCSQTAEDTINSSLSGWWDDESWEWELEFENTCSVEITLEGPSDADFDLYVGEGYWPSRYRNDESSTGSDSQESITVDDVSEDLGILVAVDSHAGDGNYTVSFTETGNN</sequence>
<evidence type="ECO:0000256" key="4">
    <source>
        <dbReference type="ARBA" id="ARBA00022825"/>
    </source>
</evidence>